<reference evidence="3 4" key="1">
    <citation type="submission" date="2019-12" db="EMBL/GenBank/DDBJ databases">
        <title>Nitratireductor arenosus sp. nov., Isolated from sea sand, Jeju island, South Korea.</title>
        <authorList>
            <person name="Kim W."/>
        </authorList>
    </citation>
    <scope>NUCLEOTIDE SEQUENCE [LARGE SCALE GENOMIC DNA]</scope>
    <source>
        <strain evidence="3 4">CAU 1489</strain>
    </source>
</reference>
<feature type="domain" description="Acyltransferase 3" evidence="2">
    <location>
        <begin position="8"/>
        <end position="343"/>
    </location>
</feature>
<keyword evidence="1" id="KW-0472">Membrane</keyword>
<dbReference type="RefSeq" id="WP_156711271.1">
    <property type="nucleotide sequence ID" value="NZ_WPHG01000001.1"/>
</dbReference>
<feature type="transmembrane region" description="Helical" evidence="1">
    <location>
        <begin position="7"/>
        <end position="27"/>
    </location>
</feature>
<proteinExistence type="predicted"/>
<organism evidence="3 4">
    <name type="scientific">Nitratireductor arenosus</name>
    <dbReference type="NCBI Taxonomy" id="2682096"/>
    <lineage>
        <taxon>Bacteria</taxon>
        <taxon>Pseudomonadati</taxon>
        <taxon>Pseudomonadota</taxon>
        <taxon>Alphaproteobacteria</taxon>
        <taxon>Hyphomicrobiales</taxon>
        <taxon>Phyllobacteriaceae</taxon>
        <taxon>Nitratireductor</taxon>
    </lineage>
</organism>
<protein>
    <submittedName>
        <fullName evidence="3">Acyltransferase family protein</fullName>
    </submittedName>
</protein>
<feature type="transmembrane region" description="Helical" evidence="1">
    <location>
        <begin position="47"/>
        <end position="65"/>
    </location>
</feature>
<feature type="transmembrane region" description="Helical" evidence="1">
    <location>
        <begin position="169"/>
        <end position="197"/>
    </location>
</feature>
<dbReference type="GO" id="GO:0016747">
    <property type="term" value="F:acyltransferase activity, transferring groups other than amino-acyl groups"/>
    <property type="evidence" value="ECO:0007669"/>
    <property type="project" value="InterPro"/>
</dbReference>
<keyword evidence="1" id="KW-0812">Transmembrane</keyword>
<gene>
    <name evidence="3" type="ORF">GN330_03540</name>
</gene>
<feature type="transmembrane region" description="Helical" evidence="1">
    <location>
        <begin position="292"/>
        <end position="314"/>
    </location>
</feature>
<comment type="caution">
    <text evidence="3">The sequence shown here is derived from an EMBL/GenBank/DDBJ whole genome shotgun (WGS) entry which is preliminary data.</text>
</comment>
<dbReference type="EMBL" id="WPHG01000001">
    <property type="protein sequence ID" value="MVA96318.1"/>
    <property type="molecule type" value="Genomic_DNA"/>
</dbReference>
<feature type="transmembrane region" description="Helical" evidence="1">
    <location>
        <begin position="326"/>
        <end position="346"/>
    </location>
</feature>
<dbReference type="Proteomes" id="UP000463224">
    <property type="component" value="Unassembled WGS sequence"/>
</dbReference>
<name>A0A844QE08_9HYPH</name>
<dbReference type="AlphaFoldDB" id="A0A844QE08"/>
<evidence type="ECO:0000256" key="1">
    <source>
        <dbReference type="SAM" id="Phobius"/>
    </source>
</evidence>
<keyword evidence="4" id="KW-1185">Reference proteome</keyword>
<dbReference type="PANTHER" id="PTHR23028">
    <property type="entry name" value="ACETYLTRANSFERASE"/>
    <property type="match status" value="1"/>
</dbReference>
<feature type="transmembrane region" description="Helical" evidence="1">
    <location>
        <begin position="209"/>
        <end position="231"/>
    </location>
</feature>
<evidence type="ECO:0000259" key="2">
    <source>
        <dbReference type="Pfam" id="PF01757"/>
    </source>
</evidence>
<dbReference type="Pfam" id="PF01757">
    <property type="entry name" value="Acyl_transf_3"/>
    <property type="match status" value="1"/>
</dbReference>
<dbReference type="PANTHER" id="PTHR23028:SF53">
    <property type="entry name" value="ACYL_TRANSF_3 DOMAIN-CONTAINING PROTEIN"/>
    <property type="match status" value="1"/>
</dbReference>
<dbReference type="GO" id="GO:0016020">
    <property type="term" value="C:membrane"/>
    <property type="evidence" value="ECO:0007669"/>
    <property type="project" value="TreeGrafter"/>
</dbReference>
<dbReference type="GO" id="GO:0000271">
    <property type="term" value="P:polysaccharide biosynthetic process"/>
    <property type="evidence" value="ECO:0007669"/>
    <property type="project" value="TreeGrafter"/>
</dbReference>
<evidence type="ECO:0000313" key="4">
    <source>
        <dbReference type="Proteomes" id="UP000463224"/>
    </source>
</evidence>
<accession>A0A844QE08</accession>
<dbReference type="InterPro" id="IPR002656">
    <property type="entry name" value="Acyl_transf_3_dom"/>
</dbReference>
<evidence type="ECO:0000313" key="3">
    <source>
        <dbReference type="EMBL" id="MVA96318.1"/>
    </source>
</evidence>
<keyword evidence="1" id="KW-1133">Transmembrane helix</keyword>
<keyword evidence="3" id="KW-0808">Transferase</keyword>
<feature type="transmembrane region" description="Helical" evidence="1">
    <location>
        <begin position="260"/>
        <end position="280"/>
    </location>
</feature>
<keyword evidence="3" id="KW-0012">Acyltransferase</keyword>
<sequence>MNPTFSTYLDMVRFCAAVTVLFSHFAYERFSGGDFIWLRELNLGSDAVVAFFVLSGLVIAYTGTVKDRTASAYLFNRATRILSVAVPALLVTFALDRLGAAIDPAGYDGWWYERQSLPAMLWHGLSFSSEWWIPGARLGTNGPYWSLSYEVAYYALFAAAFFLTGPSRIIVLAALAILVGLKVLLLLPVWLLGVLVWRSIRRGLYPRSTALGIAMIVLPPLVYGLCLIFDAPAHLSNVTTRMAGLDGASLAKILGFSDEFLWNSLIGALFATHLVGFAGWCARHGGAWRSSVVTWFAGASFSLYLVHYPALQFFDAILPGEASEGWRQLLMLCATLIVCLVFAQLFERPLGRLRRRCLALAKAARNVHRSGRRQAGIARQIRVWRNESNV</sequence>
<feature type="transmembrane region" description="Helical" evidence="1">
    <location>
        <begin position="145"/>
        <end position="163"/>
    </location>
</feature>
<dbReference type="InterPro" id="IPR050879">
    <property type="entry name" value="Acyltransferase_3"/>
</dbReference>